<reference evidence="1 2" key="1">
    <citation type="submission" date="2024-03" db="EMBL/GenBank/DDBJ databases">
        <title>Human intestinal bacterial collection.</title>
        <authorList>
            <person name="Pauvert C."/>
            <person name="Hitch T.C.A."/>
            <person name="Clavel T."/>
        </authorList>
    </citation>
    <scope>NUCLEOTIDE SEQUENCE [LARGE SCALE GENOMIC DNA]</scope>
    <source>
        <strain evidence="1 2">CLA-AA-H95</strain>
    </source>
</reference>
<dbReference type="Proteomes" id="UP001446032">
    <property type="component" value="Unassembled WGS sequence"/>
</dbReference>
<dbReference type="RefSeq" id="WP_349077643.1">
    <property type="nucleotide sequence ID" value="NZ_JBBMEI010000007.1"/>
</dbReference>
<gene>
    <name evidence="1" type="ORF">WMO75_03605</name>
</gene>
<comment type="caution">
    <text evidence="1">The sequence shown here is derived from an EMBL/GenBank/DDBJ whole genome shotgun (WGS) entry which is preliminary data.</text>
</comment>
<protein>
    <submittedName>
        <fullName evidence="1">Uncharacterized protein</fullName>
    </submittedName>
</protein>
<evidence type="ECO:0000313" key="1">
    <source>
        <dbReference type="EMBL" id="MEQ2357438.1"/>
    </source>
</evidence>
<organism evidence="1 2">
    <name type="scientific">Blautia intestinihominis</name>
    <dbReference type="NCBI Taxonomy" id="3133152"/>
    <lineage>
        <taxon>Bacteria</taxon>
        <taxon>Bacillati</taxon>
        <taxon>Bacillota</taxon>
        <taxon>Clostridia</taxon>
        <taxon>Lachnospirales</taxon>
        <taxon>Lachnospiraceae</taxon>
        <taxon>Blautia</taxon>
    </lineage>
</organism>
<evidence type="ECO:0000313" key="2">
    <source>
        <dbReference type="Proteomes" id="UP001446032"/>
    </source>
</evidence>
<sequence length="182" mass="21116">MQGIFQKENTDKALKYGIYRHLPTYEKIIRNLVSFSYKKEEKETECTAAVSEYGLTETDFHQDTEYQIEDFCTITAERDLVNGDILELTMTCQKGKGIEPGELASKLLLFLADAEDPDNKTAGDLIAKDRELQNQQDTGSIHMYQWEEGILIFRESREDFLKIQIVPRKKYQFFQESAYSAE</sequence>
<name>A0ABV1AIT8_9FIRM</name>
<proteinExistence type="predicted"/>
<dbReference type="EMBL" id="JBBMEI010000007">
    <property type="protein sequence ID" value="MEQ2357438.1"/>
    <property type="molecule type" value="Genomic_DNA"/>
</dbReference>
<keyword evidence="2" id="KW-1185">Reference proteome</keyword>
<accession>A0ABV1AIT8</accession>